<feature type="domain" description="Extracellular mutant protein 11 C-terminal" evidence="2">
    <location>
        <begin position="409"/>
        <end position="541"/>
    </location>
</feature>
<keyword evidence="4" id="KW-1185">Reference proteome</keyword>
<organism evidence="3 4">
    <name type="scientific">Aulographum hederae CBS 113979</name>
    <dbReference type="NCBI Taxonomy" id="1176131"/>
    <lineage>
        <taxon>Eukaryota</taxon>
        <taxon>Fungi</taxon>
        <taxon>Dikarya</taxon>
        <taxon>Ascomycota</taxon>
        <taxon>Pezizomycotina</taxon>
        <taxon>Dothideomycetes</taxon>
        <taxon>Pleosporomycetidae</taxon>
        <taxon>Aulographales</taxon>
        <taxon>Aulographaceae</taxon>
    </lineage>
</organism>
<evidence type="ECO:0000313" key="3">
    <source>
        <dbReference type="EMBL" id="KAF1982621.1"/>
    </source>
</evidence>
<feature type="compositionally biased region" description="Polar residues" evidence="1">
    <location>
        <begin position="292"/>
        <end position="326"/>
    </location>
</feature>
<evidence type="ECO:0000259" key="2">
    <source>
        <dbReference type="Pfam" id="PF15463"/>
    </source>
</evidence>
<feature type="compositionally biased region" description="Polar residues" evidence="1">
    <location>
        <begin position="245"/>
        <end position="259"/>
    </location>
</feature>
<feature type="region of interest" description="Disordered" evidence="1">
    <location>
        <begin position="1"/>
        <end position="136"/>
    </location>
</feature>
<reference evidence="3" key="1">
    <citation type="journal article" date="2020" name="Stud. Mycol.">
        <title>101 Dothideomycetes genomes: a test case for predicting lifestyles and emergence of pathogens.</title>
        <authorList>
            <person name="Haridas S."/>
            <person name="Albert R."/>
            <person name="Binder M."/>
            <person name="Bloem J."/>
            <person name="Labutti K."/>
            <person name="Salamov A."/>
            <person name="Andreopoulos B."/>
            <person name="Baker S."/>
            <person name="Barry K."/>
            <person name="Bills G."/>
            <person name="Bluhm B."/>
            <person name="Cannon C."/>
            <person name="Castanera R."/>
            <person name="Culley D."/>
            <person name="Daum C."/>
            <person name="Ezra D."/>
            <person name="Gonzalez J."/>
            <person name="Henrissat B."/>
            <person name="Kuo A."/>
            <person name="Liang C."/>
            <person name="Lipzen A."/>
            <person name="Lutzoni F."/>
            <person name="Magnuson J."/>
            <person name="Mondo S."/>
            <person name="Nolan M."/>
            <person name="Ohm R."/>
            <person name="Pangilinan J."/>
            <person name="Park H.-J."/>
            <person name="Ramirez L."/>
            <person name="Alfaro M."/>
            <person name="Sun H."/>
            <person name="Tritt A."/>
            <person name="Yoshinaga Y."/>
            <person name="Zwiers L.-H."/>
            <person name="Turgeon B."/>
            <person name="Goodwin S."/>
            <person name="Spatafora J."/>
            <person name="Crous P."/>
            <person name="Grigoriev I."/>
        </authorList>
    </citation>
    <scope>NUCLEOTIDE SEQUENCE</scope>
    <source>
        <strain evidence="3">CBS 113979</strain>
    </source>
</reference>
<protein>
    <recommendedName>
        <fullName evidence="2">Extracellular mutant protein 11 C-terminal domain-containing protein</fullName>
    </recommendedName>
</protein>
<feature type="compositionally biased region" description="Basic and acidic residues" evidence="1">
    <location>
        <begin position="87"/>
        <end position="98"/>
    </location>
</feature>
<dbReference type="InterPro" id="IPR053029">
    <property type="entry name" value="RNA_pol_I-specific_init_factor"/>
</dbReference>
<feature type="compositionally biased region" description="Polar residues" evidence="1">
    <location>
        <begin position="180"/>
        <end position="194"/>
    </location>
</feature>
<dbReference type="GO" id="GO:0017025">
    <property type="term" value="F:TBP-class protein binding"/>
    <property type="evidence" value="ECO:0007669"/>
    <property type="project" value="TreeGrafter"/>
</dbReference>
<dbReference type="GO" id="GO:0001164">
    <property type="term" value="F:RNA polymerase I core promoter sequence-specific DNA binding"/>
    <property type="evidence" value="ECO:0007669"/>
    <property type="project" value="TreeGrafter"/>
</dbReference>
<dbReference type="AlphaFoldDB" id="A0A6G1GNW9"/>
<dbReference type="OrthoDB" id="5346740at2759"/>
<dbReference type="PANTHER" id="PTHR28244:SF3">
    <property type="entry name" value="EXTRACELLULAR MUTANT PROTEIN 11 C-TERMINAL DOMAIN-CONTAINING PROTEIN"/>
    <property type="match status" value="1"/>
</dbReference>
<dbReference type="GO" id="GO:0070860">
    <property type="term" value="C:RNA polymerase I core factor complex"/>
    <property type="evidence" value="ECO:0007669"/>
    <property type="project" value="TreeGrafter"/>
</dbReference>
<feature type="compositionally biased region" description="Polar residues" evidence="1">
    <location>
        <begin position="224"/>
        <end position="236"/>
    </location>
</feature>
<dbReference type="Proteomes" id="UP000800041">
    <property type="component" value="Unassembled WGS sequence"/>
</dbReference>
<dbReference type="PANTHER" id="PTHR28244">
    <property type="entry name" value="RNA POLYMERASE I-SPECIFIC TRANSCRIPTION INITIATION FACTOR RRN11"/>
    <property type="match status" value="1"/>
</dbReference>
<evidence type="ECO:0000313" key="4">
    <source>
        <dbReference type="Proteomes" id="UP000800041"/>
    </source>
</evidence>
<dbReference type="EMBL" id="ML977182">
    <property type="protein sequence ID" value="KAF1982621.1"/>
    <property type="molecule type" value="Genomic_DNA"/>
</dbReference>
<name>A0A6G1GNW9_9PEZI</name>
<dbReference type="GO" id="GO:0042790">
    <property type="term" value="P:nucleolar large rRNA transcription by RNA polymerase I"/>
    <property type="evidence" value="ECO:0007669"/>
    <property type="project" value="TreeGrafter"/>
</dbReference>
<feature type="region of interest" description="Disordered" evidence="1">
    <location>
        <begin position="150"/>
        <end position="380"/>
    </location>
</feature>
<feature type="compositionally biased region" description="Polar residues" evidence="1">
    <location>
        <begin position="528"/>
        <end position="541"/>
    </location>
</feature>
<accession>A0A6G1GNW9</accession>
<dbReference type="Pfam" id="PF15463">
    <property type="entry name" value="ECM11"/>
    <property type="match status" value="1"/>
</dbReference>
<gene>
    <name evidence="3" type="ORF">K402DRAFT_397345</name>
</gene>
<feature type="compositionally biased region" description="Polar residues" evidence="1">
    <location>
        <begin position="49"/>
        <end position="65"/>
    </location>
</feature>
<evidence type="ECO:0000256" key="1">
    <source>
        <dbReference type="SAM" id="MobiDB-lite"/>
    </source>
</evidence>
<dbReference type="InterPro" id="IPR029178">
    <property type="entry name" value="Ecm11_C"/>
</dbReference>
<sequence>MAGISSKMSDFIQERVDGHRNRQPPAQQPRNRPAEANARKVLAQHSKLKTTTRLTHSNAAQQTRGNQREPSAEDMPPPRYAALQGRQAERPESARDDNFGTDIEGYTEATVPSIIQVEDSQLDEDGNPVPLDGGYLNEETEEDFLGRVTHASQEIMNHPAPRLNNATGDLRGSVFGDGQSYPTTSDGQYTNQHANQDEEEGSEDSYETEVDEDVDEGEEVSVTPKKNQNRTLQRAQQPLDYDAANSPTRQHFPQNQSSNHQRRDGPATTLPTPQSQPFWGHPHTGHYKHASTHATPGQNGIQNQSGHQTNIPIHTQSGSRRIQPTQGGFAEPVGLTRNPAPLADQQDARVQCGASGDRRDEPRDLSQTVPRQQHGLGNQAALPSVTTNTATPVAANPVENGSLNEEMLDYPAAKIKQLEFSQLQMQSFDVDPTSGDPVLPKEVQNAPLADRLEHARTLPNFEHQKKFFAQLPLEEWEDAGNWFLGKFGEIVAQLSTARKEKRKFAAKFESELSKRHNRVEKRKVTLEDTISSMQSSGQQVLQKAETPRKKKR</sequence>
<feature type="compositionally biased region" description="Acidic residues" evidence="1">
    <location>
        <begin position="197"/>
        <end position="219"/>
    </location>
</feature>
<feature type="region of interest" description="Disordered" evidence="1">
    <location>
        <begin position="517"/>
        <end position="552"/>
    </location>
</feature>
<proteinExistence type="predicted"/>